<keyword evidence="5" id="KW-0998">Cell outer membrane</keyword>
<feature type="domain" description="RagB/SusD" evidence="6">
    <location>
        <begin position="306"/>
        <end position="564"/>
    </location>
</feature>
<evidence type="ECO:0000259" key="6">
    <source>
        <dbReference type="Pfam" id="PF07980"/>
    </source>
</evidence>
<evidence type="ECO:0000313" key="8">
    <source>
        <dbReference type="EMBL" id="KEO72639.1"/>
    </source>
</evidence>
<dbReference type="SUPFAM" id="SSF48452">
    <property type="entry name" value="TPR-like"/>
    <property type="match status" value="1"/>
</dbReference>
<dbReference type="Proteomes" id="UP000027821">
    <property type="component" value="Unassembled WGS sequence"/>
</dbReference>
<dbReference type="RefSeq" id="WP_051720193.1">
    <property type="nucleotide sequence ID" value="NZ_JMIH01000024.1"/>
</dbReference>
<sequence>MKNISYKIFALMMALVTVSCNDFLEEENLTGLTADGYYVTEEGIEALVNSCYTPMRFWYGKEDGIALTETGTDIFTRGNGMENPPVALYNSDLSGANNPLNFHWTRFYSALNSTNAAIARIPASPLSASLKLTRLGEARFLRAFYLWHIVETWGGVHLSTEEVTSVQTTANKTSVEDFYTQIFNDLEFALEHLPESSNDYGRAIKPAAEAFMARMHLTRGNYAEAAALGKRVINNYNYSLVNTYADLWNINNVRNPEIVWAVNFTADLILNRELETPVTPQNESGNILLRDGGNNSHLFFIMTYDQLPGMARDIVNGRPFARFMPTAFLLDLYNENIDSRFHATFQTVWYSNRPGTYNIPLSDGSTKPVTFAAGDTAILATKYVIPLAQRDALPYNVIDRSRTYGPNGEPRVRDRYMSLRKFLDPARPTISQQQGQRDAFVIRLAEMYLLVAEAEMMTGNLSEAANHFNVVRRRAAYPGMEAQMEVSAAEMTIDLILDERAREFAGEQIRWFDLKRTGKLIERVQAHNPDAAANIRPFHMVRPIPQAMLDAVSNKSEFTQNEGYL</sequence>
<dbReference type="Gene3D" id="1.25.40.390">
    <property type="match status" value="1"/>
</dbReference>
<gene>
    <name evidence="8" type="ORF">EL17_18035</name>
</gene>
<comment type="similarity">
    <text evidence="2">Belongs to the SusD family.</text>
</comment>
<evidence type="ECO:0000256" key="4">
    <source>
        <dbReference type="ARBA" id="ARBA00023136"/>
    </source>
</evidence>
<reference evidence="8 9" key="1">
    <citation type="submission" date="2014-04" db="EMBL/GenBank/DDBJ databases">
        <title>Characterization and application of a salt tolerant electro-active bacterium.</title>
        <authorList>
            <person name="Yang L."/>
            <person name="Wei S."/>
            <person name="Tay Q.X.M."/>
        </authorList>
    </citation>
    <scope>NUCLEOTIDE SEQUENCE [LARGE SCALE GENOMIC DNA]</scope>
    <source>
        <strain evidence="8 9">LY1</strain>
    </source>
</reference>
<dbReference type="InterPro" id="IPR011990">
    <property type="entry name" value="TPR-like_helical_dom_sf"/>
</dbReference>
<accession>A0A074KUT4</accession>
<organism evidence="8 9">
    <name type="scientific">Anditalea andensis</name>
    <dbReference type="NCBI Taxonomy" id="1048983"/>
    <lineage>
        <taxon>Bacteria</taxon>
        <taxon>Pseudomonadati</taxon>
        <taxon>Bacteroidota</taxon>
        <taxon>Cytophagia</taxon>
        <taxon>Cytophagales</taxon>
        <taxon>Cytophagaceae</taxon>
        <taxon>Anditalea</taxon>
    </lineage>
</organism>
<dbReference type="STRING" id="1048983.EL17_18035"/>
<comment type="caution">
    <text evidence="8">The sequence shown here is derived from an EMBL/GenBank/DDBJ whole genome shotgun (WGS) entry which is preliminary data.</text>
</comment>
<dbReference type="EMBL" id="JMIH01000024">
    <property type="protein sequence ID" value="KEO72639.1"/>
    <property type="molecule type" value="Genomic_DNA"/>
</dbReference>
<evidence type="ECO:0000256" key="1">
    <source>
        <dbReference type="ARBA" id="ARBA00004442"/>
    </source>
</evidence>
<evidence type="ECO:0000313" key="9">
    <source>
        <dbReference type="Proteomes" id="UP000027821"/>
    </source>
</evidence>
<name>A0A074KUT4_9BACT</name>
<keyword evidence="9" id="KW-1185">Reference proteome</keyword>
<evidence type="ECO:0000259" key="7">
    <source>
        <dbReference type="Pfam" id="PF14322"/>
    </source>
</evidence>
<dbReference type="AlphaFoldDB" id="A0A074KUT4"/>
<evidence type="ECO:0000256" key="2">
    <source>
        <dbReference type="ARBA" id="ARBA00006275"/>
    </source>
</evidence>
<dbReference type="InterPro" id="IPR012944">
    <property type="entry name" value="SusD_RagB_dom"/>
</dbReference>
<comment type="subcellular location">
    <subcellularLocation>
        <location evidence="1">Cell outer membrane</location>
    </subcellularLocation>
</comment>
<protein>
    <submittedName>
        <fullName evidence="8">Carbohydrate-binding protein SusD</fullName>
    </submittedName>
</protein>
<evidence type="ECO:0000256" key="3">
    <source>
        <dbReference type="ARBA" id="ARBA00022729"/>
    </source>
</evidence>
<dbReference type="PROSITE" id="PS51257">
    <property type="entry name" value="PROKAR_LIPOPROTEIN"/>
    <property type="match status" value="1"/>
</dbReference>
<dbReference type="eggNOG" id="COG0436">
    <property type="taxonomic scope" value="Bacteria"/>
</dbReference>
<keyword evidence="4" id="KW-0472">Membrane</keyword>
<feature type="domain" description="SusD-like N-terminal" evidence="7">
    <location>
        <begin position="66"/>
        <end position="217"/>
    </location>
</feature>
<keyword evidence="3" id="KW-0732">Signal</keyword>
<proteinExistence type="inferred from homology"/>
<dbReference type="Pfam" id="PF07980">
    <property type="entry name" value="SusD_RagB"/>
    <property type="match status" value="1"/>
</dbReference>
<dbReference type="Pfam" id="PF14322">
    <property type="entry name" value="SusD-like_3"/>
    <property type="match status" value="1"/>
</dbReference>
<evidence type="ECO:0000256" key="5">
    <source>
        <dbReference type="ARBA" id="ARBA00023237"/>
    </source>
</evidence>
<dbReference type="GO" id="GO:0009279">
    <property type="term" value="C:cell outer membrane"/>
    <property type="evidence" value="ECO:0007669"/>
    <property type="project" value="UniProtKB-SubCell"/>
</dbReference>
<dbReference type="InterPro" id="IPR033985">
    <property type="entry name" value="SusD-like_N"/>
</dbReference>